<comment type="caution">
    <text evidence="3">The sequence shown here is derived from an EMBL/GenBank/DDBJ whole genome shotgun (WGS) entry which is preliminary data.</text>
</comment>
<evidence type="ECO:0000256" key="1">
    <source>
        <dbReference type="SAM" id="Coils"/>
    </source>
</evidence>
<feature type="domain" description="Smr" evidence="2">
    <location>
        <begin position="235"/>
        <end position="310"/>
    </location>
</feature>
<organism evidence="3 4">
    <name type="scientific">Candidatus Jeotgalibaca merdavium</name>
    <dbReference type="NCBI Taxonomy" id="2838627"/>
    <lineage>
        <taxon>Bacteria</taxon>
        <taxon>Bacillati</taxon>
        <taxon>Bacillota</taxon>
        <taxon>Bacilli</taxon>
        <taxon>Lactobacillales</taxon>
        <taxon>Carnobacteriaceae</taxon>
        <taxon>Jeotgalibaca</taxon>
    </lineage>
</organism>
<protein>
    <submittedName>
        <fullName evidence="3">Smr/MutS family protein</fullName>
    </submittedName>
</protein>
<reference evidence="3" key="2">
    <citation type="submission" date="2021-04" db="EMBL/GenBank/DDBJ databases">
        <authorList>
            <person name="Gilroy R."/>
        </authorList>
    </citation>
    <scope>NUCLEOTIDE SEQUENCE</scope>
    <source>
        <strain evidence="3">CHK171-505</strain>
    </source>
</reference>
<dbReference type="SMART" id="SM00463">
    <property type="entry name" value="SMR"/>
    <property type="match status" value="1"/>
</dbReference>
<dbReference type="PROSITE" id="PS50828">
    <property type="entry name" value="SMR"/>
    <property type="match status" value="1"/>
</dbReference>
<proteinExistence type="predicted"/>
<dbReference type="InterPro" id="IPR046893">
    <property type="entry name" value="MSSS"/>
</dbReference>
<dbReference type="Gene3D" id="3.30.1370.110">
    <property type="match status" value="1"/>
</dbReference>
<dbReference type="EMBL" id="DWYW01000028">
    <property type="protein sequence ID" value="HJA89442.1"/>
    <property type="molecule type" value="Genomic_DNA"/>
</dbReference>
<evidence type="ECO:0000313" key="3">
    <source>
        <dbReference type="EMBL" id="HJA89442.1"/>
    </source>
</evidence>
<gene>
    <name evidence="3" type="ORF">H9948_01515</name>
</gene>
<dbReference type="PANTHER" id="PTHR48466:SF2">
    <property type="entry name" value="OS10G0509000 PROTEIN"/>
    <property type="match status" value="1"/>
</dbReference>
<dbReference type="Pfam" id="PF01713">
    <property type="entry name" value="Smr"/>
    <property type="match status" value="1"/>
</dbReference>
<sequence>IPGRSNAFDISRRLGLADQIIQQATGFIQEDSQELNEMIADLEQKRRKTEAESYQLKQQLAESDALLSDLKAANEKLENDKATIIAKAKQEANQIVETSKEEAEFLMQEIREMQMNLGKSATVKEHELIDLKKQFDDLKQEEDFLAKNKVLQKAKDKKQLKAGDEVITETYGQRGSLIEKTPKGEWVVQIGIMKLKLPESDLRKIEEEPSKQARKVKRQIANVRSASDSHVSTQLDLRGFRYEDALMALDSYLDSALLAGYPQVTIVHGKGTGAIRQGVIDALKRHPQVKSFEFAPHNAGGNGATVAVFKG</sequence>
<name>A0A9D2KVL1_9LACT</name>
<evidence type="ECO:0000313" key="4">
    <source>
        <dbReference type="Proteomes" id="UP000886856"/>
    </source>
</evidence>
<reference evidence="3" key="1">
    <citation type="journal article" date="2021" name="PeerJ">
        <title>Extensive microbial diversity within the chicken gut microbiome revealed by metagenomics and culture.</title>
        <authorList>
            <person name="Gilroy R."/>
            <person name="Ravi A."/>
            <person name="Getino M."/>
            <person name="Pursley I."/>
            <person name="Horton D.L."/>
            <person name="Alikhan N.F."/>
            <person name="Baker D."/>
            <person name="Gharbi K."/>
            <person name="Hall N."/>
            <person name="Watson M."/>
            <person name="Adriaenssens E.M."/>
            <person name="Foster-Nyarko E."/>
            <person name="Jarju S."/>
            <person name="Secka A."/>
            <person name="Antonio M."/>
            <person name="Oren A."/>
            <person name="Chaudhuri R.R."/>
            <person name="La Ragione R."/>
            <person name="Hildebrand F."/>
            <person name="Pallen M.J."/>
        </authorList>
    </citation>
    <scope>NUCLEOTIDE SEQUENCE</scope>
    <source>
        <strain evidence="3">CHK171-505</strain>
    </source>
</reference>
<accession>A0A9D2KVL1</accession>
<dbReference type="Pfam" id="PF20297">
    <property type="entry name" value="MSSS"/>
    <property type="match status" value="1"/>
</dbReference>
<evidence type="ECO:0000259" key="2">
    <source>
        <dbReference type="PROSITE" id="PS50828"/>
    </source>
</evidence>
<dbReference type="Proteomes" id="UP000886856">
    <property type="component" value="Unassembled WGS sequence"/>
</dbReference>
<dbReference type="GO" id="GO:0005524">
    <property type="term" value="F:ATP binding"/>
    <property type="evidence" value="ECO:0007669"/>
    <property type="project" value="InterPro"/>
</dbReference>
<dbReference type="InterPro" id="IPR027417">
    <property type="entry name" value="P-loop_NTPase"/>
</dbReference>
<keyword evidence="1" id="KW-0175">Coiled coil</keyword>
<feature type="coiled-coil region" evidence="1">
    <location>
        <begin position="28"/>
        <end position="148"/>
    </location>
</feature>
<dbReference type="GO" id="GO:0140664">
    <property type="term" value="F:ATP-dependent DNA damage sensor activity"/>
    <property type="evidence" value="ECO:0007669"/>
    <property type="project" value="InterPro"/>
</dbReference>
<dbReference type="SUPFAM" id="SSF160443">
    <property type="entry name" value="SMR domain-like"/>
    <property type="match status" value="1"/>
</dbReference>
<dbReference type="InterPro" id="IPR002625">
    <property type="entry name" value="Smr_dom"/>
</dbReference>
<dbReference type="AlphaFoldDB" id="A0A9D2KVL1"/>
<dbReference type="InterPro" id="IPR045076">
    <property type="entry name" value="MutS"/>
</dbReference>
<feature type="non-terminal residue" evidence="3">
    <location>
        <position position="1"/>
    </location>
</feature>
<dbReference type="PANTHER" id="PTHR48466">
    <property type="entry name" value="OS10G0509000 PROTEIN-RELATED"/>
    <property type="match status" value="1"/>
</dbReference>
<dbReference type="InterPro" id="IPR036063">
    <property type="entry name" value="Smr_dom_sf"/>
</dbReference>
<dbReference type="GO" id="GO:0006298">
    <property type="term" value="P:mismatch repair"/>
    <property type="evidence" value="ECO:0007669"/>
    <property type="project" value="InterPro"/>
</dbReference>
<dbReference type="GO" id="GO:0030983">
    <property type="term" value="F:mismatched DNA binding"/>
    <property type="evidence" value="ECO:0007669"/>
    <property type="project" value="InterPro"/>
</dbReference>
<dbReference type="Gene3D" id="3.40.50.300">
    <property type="entry name" value="P-loop containing nucleotide triphosphate hydrolases"/>
    <property type="match status" value="1"/>
</dbReference>